<evidence type="ECO:0008006" key="3">
    <source>
        <dbReference type="Google" id="ProtNLM"/>
    </source>
</evidence>
<dbReference type="Proteomes" id="UP000063429">
    <property type="component" value="Chromosome"/>
</dbReference>
<keyword evidence="2" id="KW-1185">Reference proteome</keyword>
<dbReference type="PIRSF" id="PIRSF015283">
    <property type="entry name" value="Regulatory_RpfE"/>
    <property type="match status" value="1"/>
</dbReference>
<sequence length="354" mass="39151">MNHLDILLPFGLPQAEMARDLVRECNAPALAMLLARSKTAAPLQHLDPFSRALPHEHWLAERFNLAAPTPQQDERGNSPAAAAAVLRNRVQPPVPAEGHWFIVQPAHIHVARDHLVLTDIGQLDLEEAESRRLFNSALPLFEEIGRTLVYVDAATWLLRADDWAGLRTSSPQAASGRNIDIWMPEGPGELAWRKLQNEVQMQWFSESINDEREMHGKKPVNSLWIWGGAAAASTAPSTMYQASFNLNGWPQALTATAQHSAAPDGVLAAPGEHGLLLLSDLLEPGLTDEWGYWLQRMEALDTLWFAPLLQAARSKRLATLSLVLTGQDKLQHVTVTASSLRRFWTKPSLAKLAA</sequence>
<evidence type="ECO:0000313" key="1">
    <source>
        <dbReference type="EMBL" id="AKZ64120.1"/>
    </source>
</evidence>
<dbReference type="RefSeq" id="WP_053199332.1">
    <property type="nucleotide sequence ID" value="NZ_CP011409.1"/>
</dbReference>
<dbReference type="EMBL" id="CP011409">
    <property type="protein sequence ID" value="AKZ64120.1"/>
    <property type="molecule type" value="Genomic_DNA"/>
</dbReference>
<proteinExistence type="predicted"/>
<gene>
    <name evidence="1" type="ORF">F506_16895</name>
</gene>
<organism evidence="1 2">
    <name type="scientific">Herbaspirillum hiltneri N3</name>
    <dbReference type="NCBI Taxonomy" id="1262470"/>
    <lineage>
        <taxon>Bacteria</taxon>
        <taxon>Pseudomonadati</taxon>
        <taxon>Pseudomonadota</taxon>
        <taxon>Betaproteobacteria</taxon>
        <taxon>Burkholderiales</taxon>
        <taxon>Oxalobacteraceae</taxon>
        <taxon>Herbaspirillum</taxon>
    </lineage>
</organism>
<dbReference type="InterPro" id="IPR016631">
    <property type="entry name" value="Regulatory_RpfE"/>
</dbReference>
<evidence type="ECO:0000313" key="2">
    <source>
        <dbReference type="Proteomes" id="UP000063429"/>
    </source>
</evidence>
<reference evidence="2" key="1">
    <citation type="journal article" date="2015" name="Genome Announc.">
        <title>Complete Genome Sequence of Herbaspirillum hiltneri N3 (DSM 17495), Isolated from Surface-Sterilized Wheat Roots.</title>
        <authorList>
            <person name="Guizelini D."/>
            <person name="Saizaki P.M."/>
            <person name="Coimbra N.A."/>
            <person name="Weiss V.A."/>
            <person name="Faoro H."/>
            <person name="Sfeir M.Z."/>
            <person name="Baura V.A."/>
            <person name="Monteiro R.A."/>
            <person name="Chubatsu L.S."/>
            <person name="Souza E.M."/>
            <person name="Cruz L.M."/>
            <person name="Pedrosa F.O."/>
            <person name="Raittz R.T."/>
            <person name="Marchaukoski J.N."/>
            <person name="Steffens M.B."/>
        </authorList>
    </citation>
    <scope>NUCLEOTIDE SEQUENCE [LARGE SCALE GENOMIC DNA]</scope>
    <source>
        <strain evidence="2">N3</strain>
    </source>
</reference>
<protein>
    <recommendedName>
        <fullName evidence="3">Regulatory protein, RpfE type</fullName>
    </recommendedName>
</protein>
<name>A0ABM5V3G0_9BURK</name>
<accession>A0ABM5V3G0</accession>